<evidence type="ECO:0000313" key="2">
    <source>
        <dbReference type="EMBL" id="KAF7322554.1"/>
    </source>
</evidence>
<dbReference type="GO" id="GO:0016491">
    <property type="term" value="F:oxidoreductase activity"/>
    <property type="evidence" value="ECO:0007669"/>
    <property type="project" value="UniProtKB-KW"/>
</dbReference>
<accession>A0A8H6WS46</accession>
<evidence type="ECO:0000313" key="3">
    <source>
        <dbReference type="Proteomes" id="UP000613580"/>
    </source>
</evidence>
<sequence>MGLLRTLRYIFFTFLPDQLFSKIPETVEDLTGRVYVVTGSNSGVGLSTATHLASMNPERLILAVRDMHKGETAKAQIVEETGYDGARVEVWMLDMASFASVIAFTERVDNELKRLDGAVLNAGVHLPTWRTTVDGWETILQINTIATGLLGILLLPILSKTASLPFPQNSASTKIEPHLTMVASVAQYMGIFEERKLTEDLLKTLNTDTKTDFVDRYPTSKLLLNLQTRELAALPAARNVVVNLVDPGLCVTNIANEYNLSGWVTAIWNLFGWPPSKGAWNIMFGVMKTTPPAAFITSCEIRQDTPWSYTPVAARTQALHWKESVDVWKAASPRVAEILETEFGARSGI</sequence>
<evidence type="ECO:0000256" key="1">
    <source>
        <dbReference type="ARBA" id="ARBA00023002"/>
    </source>
</evidence>
<proteinExistence type="predicted"/>
<dbReference type="Gene3D" id="3.40.50.720">
    <property type="entry name" value="NAD(P)-binding Rossmann-like Domain"/>
    <property type="match status" value="1"/>
</dbReference>
<dbReference type="Proteomes" id="UP000613580">
    <property type="component" value="Unassembled WGS sequence"/>
</dbReference>
<dbReference type="OrthoDB" id="542013at2759"/>
<dbReference type="PRINTS" id="PR00081">
    <property type="entry name" value="GDHRDH"/>
</dbReference>
<keyword evidence="1" id="KW-0560">Oxidoreductase</keyword>
<dbReference type="InterPro" id="IPR002347">
    <property type="entry name" value="SDR_fam"/>
</dbReference>
<comment type="caution">
    <text evidence="2">The sequence shown here is derived from an EMBL/GenBank/DDBJ whole genome shotgun (WGS) entry which is preliminary data.</text>
</comment>
<dbReference type="PANTHER" id="PTHR43157:SF31">
    <property type="entry name" value="PHOSPHATIDYLINOSITOL-GLYCAN BIOSYNTHESIS CLASS F PROTEIN"/>
    <property type="match status" value="1"/>
</dbReference>
<reference evidence="2" key="1">
    <citation type="submission" date="2020-05" db="EMBL/GenBank/DDBJ databases">
        <title>Mycena genomes resolve the evolution of fungal bioluminescence.</title>
        <authorList>
            <person name="Tsai I.J."/>
        </authorList>
    </citation>
    <scope>NUCLEOTIDE SEQUENCE</scope>
    <source>
        <strain evidence="2">110903Hualien_Pintung</strain>
    </source>
</reference>
<dbReference type="PANTHER" id="PTHR43157">
    <property type="entry name" value="PHOSPHATIDYLINOSITOL-GLYCAN BIOSYNTHESIS CLASS F PROTEIN-RELATED"/>
    <property type="match status" value="1"/>
</dbReference>
<name>A0A8H6WS46_MYCCL</name>
<dbReference type="Pfam" id="PF00106">
    <property type="entry name" value="adh_short"/>
    <property type="match status" value="1"/>
</dbReference>
<keyword evidence="3" id="KW-1185">Reference proteome</keyword>
<dbReference type="AlphaFoldDB" id="A0A8H6WS46"/>
<gene>
    <name evidence="2" type="ORF">HMN09_00033900</name>
</gene>
<protein>
    <submittedName>
        <fullName evidence="2">Short-chain dehydrogenase/reductase family protein</fullName>
    </submittedName>
</protein>
<organism evidence="2 3">
    <name type="scientific">Mycena chlorophos</name>
    <name type="common">Agaric fungus</name>
    <name type="synonym">Agaricus chlorophos</name>
    <dbReference type="NCBI Taxonomy" id="658473"/>
    <lineage>
        <taxon>Eukaryota</taxon>
        <taxon>Fungi</taxon>
        <taxon>Dikarya</taxon>
        <taxon>Basidiomycota</taxon>
        <taxon>Agaricomycotina</taxon>
        <taxon>Agaricomycetes</taxon>
        <taxon>Agaricomycetidae</taxon>
        <taxon>Agaricales</taxon>
        <taxon>Marasmiineae</taxon>
        <taxon>Mycenaceae</taxon>
        <taxon>Mycena</taxon>
    </lineage>
</organism>
<dbReference type="SUPFAM" id="SSF51735">
    <property type="entry name" value="NAD(P)-binding Rossmann-fold domains"/>
    <property type="match status" value="1"/>
</dbReference>
<dbReference type="EMBL" id="JACAZE010000001">
    <property type="protein sequence ID" value="KAF7322554.1"/>
    <property type="molecule type" value="Genomic_DNA"/>
</dbReference>
<dbReference type="InterPro" id="IPR036291">
    <property type="entry name" value="NAD(P)-bd_dom_sf"/>
</dbReference>